<accession>A0A0G1W3U7</accession>
<gene>
    <name evidence="2" type="ORF">UY48_C0001G0004</name>
</gene>
<keyword evidence="1" id="KW-1133">Transmembrane helix</keyword>
<dbReference type="Proteomes" id="UP000034588">
    <property type="component" value="Unassembled WGS sequence"/>
</dbReference>
<keyword evidence="1" id="KW-0812">Transmembrane</keyword>
<evidence type="ECO:0000313" key="3">
    <source>
        <dbReference type="Proteomes" id="UP000034588"/>
    </source>
</evidence>
<evidence type="ECO:0000313" key="2">
    <source>
        <dbReference type="EMBL" id="KKW13383.1"/>
    </source>
</evidence>
<feature type="transmembrane region" description="Helical" evidence="1">
    <location>
        <begin position="34"/>
        <end position="54"/>
    </location>
</feature>
<evidence type="ECO:0000256" key="1">
    <source>
        <dbReference type="SAM" id="Phobius"/>
    </source>
</evidence>
<dbReference type="AlphaFoldDB" id="A0A0G1W3U7"/>
<keyword evidence="1" id="KW-0472">Membrane</keyword>
<protein>
    <submittedName>
        <fullName evidence="2">Uncharacterized protein</fullName>
    </submittedName>
</protein>
<organism evidence="2 3">
    <name type="scientific">Candidatus Gottesmanbacteria bacterium GW2011_GWB1_49_7</name>
    <dbReference type="NCBI Taxonomy" id="1618448"/>
    <lineage>
        <taxon>Bacteria</taxon>
        <taxon>Candidatus Gottesmaniibacteriota</taxon>
    </lineage>
</organism>
<proteinExistence type="predicted"/>
<name>A0A0G1W3U7_9BACT</name>
<sequence>MAQTIALALALAFLTESMVEYLFGQIIDQVNLDKLRWLLTYVAAAVGVGLAFYYQLDLLALIGDSVPSSVGFLLSGLVIGRGANYLHGFVSTYLLRREY</sequence>
<dbReference type="EMBL" id="LCQD01000001">
    <property type="protein sequence ID" value="KKW13383.1"/>
    <property type="molecule type" value="Genomic_DNA"/>
</dbReference>
<comment type="caution">
    <text evidence="2">The sequence shown here is derived from an EMBL/GenBank/DDBJ whole genome shotgun (WGS) entry which is preliminary data.</text>
</comment>
<reference evidence="2 3" key="1">
    <citation type="journal article" date="2015" name="Nature">
        <title>rRNA introns, odd ribosomes, and small enigmatic genomes across a large radiation of phyla.</title>
        <authorList>
            <person name="Brown C.T."/>
            <person name="Hug L.A."/>
            <person name="Thomas B.C."/>
            <person name="Sharon I."/>
            <person name="Castelle C.J."/>
            <person name="Singh A."/>
            <person name="Wilkins M.J."/>
            <person name="Williams K.H."/>
            <person name="Banfield J.F."/>
        </authorList>
    </citation>
    <scope>NUCLEOTIDE SEQUENCE [LARGE SCALE GENOMIC DNA]</scope>
</reference>